<dbReference type="AlphaFoldDB" id="A0A5N5PJZ4"/>
<sequence length="189" mass="21539">MSSNDAERGKEAKQPQVSAYPVSTPQNEKSVLLCQARGMFPDLVRFTWKAKDQRGSILELKDAEQLEQRDENPVQITSMLIIDQHKAMNNKFTCSVQHDSSFKDNEVDIPKEVTQKSNANITCPSPKAEEEDEEEPMNTGVFELSRSLHLFSVTYVILLVKNVLYFCTVSVLLYKRNSANMEMFKSKAR</sequence>
<dbReference type="Pfam" id="PF07654">
    <property type="entry name" value="C1-set"/>
    <property type="match status" value="1"/>
</dbReference>
<evidence type="ECO:0000256" key="2">
    <source>
        <dbReference type="SAM" id="Phobius"/>
    </source>
</evidence>
<feature type="compositionally biased region" description="Polar residues" evidence="1">
    <location>
        <begin position="15"/>
        <end position="24"/>
    </location>
</feature>
<evidence type="ECO:0000313" key="4">
    <source>
        <dbReference type="EMBL" id="KAB5579588.1"/>
    </source>
</evidence>
<dbReference type="InterPro" id="IPR036179">
    <property type="entry name" value="Ig-like_dom_sf"/>
</dbReference>
<dbReference type="EMBL" id="VFJC01000005">
    <property type="protein sequence ID" value="KAB5579588.1"/>
    <property type="molecule type" value="Genomic_DNA"/>
</dbReference>
<feature type="transmembrane region" description="Helical" evidence="2">
    <location>
        <begin position="153"/>
        <end position="174"/>
    </location>
</feature>
<protein>
    <recommendedName>
        <fullName evidence="3">Ig-like domain-containing protein</fullName>
    </recommendedName>
</protein>
<dbReference type="InterPro" id="IPR013783">
    <property type="entry name" value="Ig-like_fold"/>
</dbReference>
<dbReference type="SUPFAM" id="SSF48726">
    <property type="entry name" value="Immunoglobulin"/>
    <property type="match status" value="1"/>
</dbReference>
<keyword evidence="2" id="KW-0812">Transmembrane</keyword>
<comment type="caution">
    <text evidence="4">The sequence shown here is derived from an EMBL/GenBank/DDBJ whole genome shotgun (WGS) entry which is preliminary data.</text>
</comment>
<keyword evidence="5" id="KW-1185">Reference proteome</keyword>
<evidence type="ECO:0000259" key="3">
    <source>
        <dbReference type="PROSITE" id="PS50835"/>
    </source>
</evidence>
<dbReference type="PROSITE" id="PS50835">
    <property type="entry name" value="IG_LIKE"/>
    <property type="match status" value="1"/>
</dbReference>
<reference evidence="4 5" key="1">
    <citation type="submission" date="2019-06" db="EMBL/GenBank/DDBJ databases">
        <title>A chromosome-scale genome assembly of the striped catfish, Pangasianodon hypophthalmus.</title>
        <authorList>
            <person name="Wen M."/>
            <person name="Zahm M."/>
            <person name="Roques C."/>
            <person name="Cabau C."/>
            <person name="Klopp C."/>
            <person name="Donnadieu C."/>
            <person name="Jouanno E."/>
            <person name="Avarre J.-C."/>
            <person name="Campet M."/>
            <person name="Ha T.T.T."/>
            <person name="Dugue R."/>
            <person name="Lampietro C."/>
            <person name="Louis A."/>
            <person name="Herpin A."/>
            <person name="Echchiki A."/>
            <person name="Berthelot C."/>
            <person name="Parey E."/>
            <person name="Roest-Crollius H."/>
            <person name="Braasch I."/>
            <person name="Postlethwait J."/>
            <person name="Bobe J."/>
            <person name="Montfort J."/>
            <person name="Bouchez O."/>
            <person name="Begum T."/>
            <person name="Schartl M."/>
            <person name="Guiguen Y."/>
        </authorList>
    </citation>
    <scope>NUCLEOTIDE SEQUENCE [LARGE SCALE GENOMIC DNA]</scope>
    <source>
        <strain evidence="4 5">Indonesia</strain>
        <tissue evidence="4">Blood</tissue>
    </source>
</reference>
<dbReference type="InterPro" id="IPR007110">
    <property type="entry name" value="Ig-like_dom"/>
</dbReference>
<evidence type="ECO:0000256" key="1">
    <source>
        <dbReference type="SAM" id="MobiDB-lite"/>
    </source>
</evidence>
<keyword evidence="2" id="KW-1133">Transmembrane helix</keyword>
<evidence type="ECO:0000313" key="5">
    <source>
        <dbReference type="Proteomes" id="UP000327468"/>
    </source>
</evidence>
<feature type="compositionally biased region" description="Basic and acidic residues" evidence="1">
    <location>
        <begin position="1"/>
        <end position="13"/>
    </location>
</feature>
<dbReference type="Proteomes" id="UP000327468">
    <property type="component" value="Chromosome 4"/>
</dbReference>
<feature type="region of interest" description="Disordered" evidence="1">
    <location>
        <begin position="1"/>
        <end position="24"/>
    </location>
</feature>
<gene>
    <name evidence="4" type="ORF">PHYPO_G00196720</name>
</gene>
<keyword evidence="2" id="KW-0472">Membrane</keyword>
<accession>A0A5N5PJZ4</accession>
<organism evidence="4 5">
    <name type="scientific">Pangasianodon hypophthalmus</name>
    <name type="common">Striped catfish</name>
    <name type="synonym">Helicophagus hypophthalmus</name>
    <dbReference type="NCBI Taxonomy" id="310915"/>
    <lineage>
        <taxon>Eukaryota</taxon>
        <taxon>Metazoa</taxon>
        <taxon>Chordata</taxon>
        <taxon>Craniata</taxon>
        <taxon>Vertebrata</taxon>
        <taxon>Euteleostomi</taxon>
        <taxon>Actinopterygii</taxon>
        <taxon>Neopterygii</taxon>
        <taxon>Teleostei</taxon>
        <taxon>Ostariophysi</taxon>
        <taxon>Siluriformes</taxon>
        <taxon>Pangasiidae</taxon>
        <taxon>Pangasianodon</taxon>
    </lineage>
</organism>
<proteinExistence type="predicted"/>
<feature type="domain" description="Ig-like" evidence="3">
    <location>
        <begin position="15"/>
        <end position="110"/>
    </location>
</feature>
<name>A0A5N5PJZ4_PANHP</name>
<dbReference type="InterPro" id="IPR003597">
    <property type="entry name" value="Ig_C1-set"/>
</dbReference>
<dbReference type="Gene3D" id="2.60.40.10">
    <property type="entry name" value="Immunoglobulins"/>
    <property type="match status" value="1"/>
</dbReference>